<feature type="compositionally biased region" description="Polar residues" evidence="1">
    <location>
        <begin position="350"/>
        <end position="368"/>
    </location>
</feature>
<gene>
    <name evidence="2" type="ORF">LSALG_LOCUS38618</name>
</gene>
<feature type="region of interest" description="Disordered" evidence="1">
    <location>
        <begin position="295"/>
        <end position="368"/>
    </location>
</feature>
<feature type="region of interest" description="Disordered" evidence="1">
    <location>
        <begin position="67"/>
        <end position="92"/>
    </location>
</feature>
<accession>A0AA35ZW33</accession>
<dbReference type="AlphaFoldDB" id="A0AA35ZW33"/>
<feature type="compositionally biased region" description="Gly residues" evidence="1">
    <location>
        <begin position="295"/>
        <end position="340"/>
    </location>
</feature>
<organism evidence="2 3">
    <name type="scientific">Lactuca saligna</name>
    <name type="common">Willowleaf lettuce</name>
    <dbReference type="NCBI Taxonomy" id="75948"/>
    <lineage>
        <taxon>Eukaryota</taxon>
        <taxon>Viridiplantae</taxon>
        <taxon>Streptophyta</taxon>
        <taxon>Embryophyta</taxon>
        <taxon>Tracheophyta</taxon>
        <taxon>Spermatophyta</taxon>
        <taxon>Magnoliopsida</taxon>
        <taxon>eudicotyledons</taxon>
        <taxon>Gunneridae</taxon>
        <taxon>Pentapetalae</taxon>
        <taxon>asterids</taxon>
        <taxon>campanulids</taxon>
        <taxon>Asterales</taxon>
        <taxon>Asteraceae</taxon>
        <taxon>Cichorioideae</taxon>
        <taxon>Cichorieae</taxon>
        <taxon>Lactucinae</taxon>
        <taxon>Lactuca</taxon>
    </lineage>
</organism>
<dbReference type="Proteomes" id="UP001177003">
    <property type="component" value="Chromosome 8"/>
</dbReference>
<evidence type="ECO:0000313" key="3">
    <source>
        <dbReference type="Proteomes" id="UP001177003"/>
    </source>
</evidence>
<sequence>MRSLQVDVDVMSEVLLAGVGMSPSWCSQGEMPVFYTISKGKLVSNALFLWILYYEVATRGSWSTVHSTASESRSGSHTVVPPTTASPGPTRSAANDVVYRKVGIVTSTHRITGKRKVVQAMSRPVPEGGQWYEGIDPPSPWSSPEQLFQGSPPAILVFIPGWSLRPDSHLSVRSAALDFTRHALSPATLDEMDSMCNVVLEYNLAYTAMQAMPYFAAESRHVQRFDDLEHVNSSLVETEASLRSKVADLSAMVVRLEDENRSLVLGRLVLEDMCGVLEGQVESLTQENEGVGGLGVGTGGDGVGWNGGNGAGGSGGDGVDGSGGNGAGGSGSHGAGGSGGHKYSTYYDMNRQSLPTSQLVQSDLKNAK</sequence>
<evidence type="ECO:0000313" key="2">
    <source>
        <dbReference type="EMBL" id="CAI9299940.1"/>
    </source>
</evidence>
<proteinExistence type="predicted"/>
<protein>
    <submittedName>
        <fullName evidence="2">Uncharacterized protein</fullName>
    </submittedName>
</protein>
<name>A0AA35ZW33_LACSI</name>
<dbReference type="EMBL" id="OX465084">
    <property type="protein sequence ID" value="CAI9299940.1"/>
    <property type="molecule type" value="Genomic_DNA"/>
</dbReference>
<evidence type="ECO:0000256" key="1">
    <source>
        <dbReference type="SAM" id="MobiDB-lite"/>
    </source>
</evidence>
<keyword evidence="3" id="KW-1185">Reference proteome</keyword>
<reference evidence="2" key="1">
    <citation type="submission" date="2023-04" db="EMBL/GenBank/DDBJ databases">
        <authorList>
            <person name="Vijverberg K."/>
            <person name="Xiong W."/>
            <person name="Schranz E."/>
        </authorList>
    </citation>
    <scope>NUCLEOTIDE SEQUENCE</scope>
</reference>